<feature type="compositionally biased region" description="Basic and acidic residues" evidence="1">
    <location>
        <begin position="72"/>
        <end position="82"/>
    </location>
</feature>
<dbReference type="EMBL" id="JYDP01000042">
    <property type="protein sequence ID" value="KRZ12300.1"/>
    <property type="molecule type" value="Genomic_DNA"/>
</dbReference>
<dbReference type="Proteomes" id="UP000055024">
    <property type="component" value="Unassembled WGS sequence"/>
</dbReference>
<organism evidence="2 3">
    <name type="scientific">Trichinella zimbabwensis</name>
    <dbReference type="NCBI Taxonomy" id="268475"/>
    <lineage>
        <taxon>Eukaryota</taxon>
        <taxon>Metazoa</taxon>
        <taxon>Ecdysozoa</taxon>
        <taxon>Nematoda</taxon>
        <taxon>Enoplea</taxon>
        <taxon>Dorylaimia</taxon>
        <taxon>Trichinellida</taxon>
        <taxon>Trichinellidae</taxon>
        <taxon>Trichinella</taxon>
    </lineage>
</organism>
<evidence type="ECO:0000313" key="3">
    <source>
        <dbReference type="Proteomes" id="UP000055024"/>
    </source>
</evidence>
<feature type="region of interest" description="Disordered" evidence="1">
    <location>
        <begin position="1"/>
        <end position="82"/>
    </location>
</feature>
<reference evidence="2 3" key="1">
    <citation type="submission" date="2015-01" db="EMBL/GenBank/DDBJ databases">
        <title>Evolution of Trichinella species and genotypes.</title>
        <authorList>
            <person name="Korhonen P.K."/>
            <person name="Edoardo P."/>
            <person name="Giuseppe L.R."/>
            <person name="Gasser R.B."/>
        </authorList>
    </citation>
    <scope>NUCLEOTIDE SEQUENCE [LARGE SCALE GENOMIC DNA]</scope>
    <source>
        <strain evidence="2">ISS1029</strain>
    </source>
</reference>
<gene>
    <name evidence="2" type="ORF">T11_8837</name>
</gene>
<sequence>MSDRQGTESNLKGASGGLRNTVLPDHTEEDAVNWQQTPLVADPVDEDPGEWRRMPSFHGSGVVTRKQPPEIPRSDLRTALDK</sequence>
<keyword evidence="3" id="KW-1185">Reference proteome</keyword>
<name>A0A0V1HP74_9BILA</name>
<dbReference type="AlphaFoldDB" id="A0A0V1HP74"/>
<accession>A0A0V1HP74</accession>
<comment type="caution">
    <text evidence="2">The sequence shown here is derived from an EMBL/GenBank/DDBJ whole genome shotgun (WGS) entry which is preliminary data.</text>
</comment>
<dbReference type="OrthoDB" id="10310130at2759"/>
<proteinExistence type="predicted"/>
<evidence type="ECO:0000256" key="1">
    <source>
        <dbReference type="SAM" id="MobiDB-lite"/>
    </source>
</evidence>
<protein>
    <submittedName>
        <fullName evidence="2">Uncharacterized protein</fullName>
    </submittedName>
</protein>
<evidence type="ECO:0000313" key="2">
    <source>
        <dbReference type="EMBL" id="KRZ12300.1"/>
    </source>
</evidence>